<comment type="function">
    <text evidence="1">Accessory subunit of the mitochondrial membrane respiratory chain NADH dehydrogenase (Complex I), that is believed not to be involved in catalysis. Complex I functions in the transfer of electrons from NADH to the respiratory chain. The immediate electron acceptor for the enzyme is believed to be ubiquinone.</text>
</comment>
<dbReference type="Pfam" id="PF15879">
    <property type="entry name" value="MWFE"/>
    <property type="match status" value="1"/>
</dbReference>
<evidence type="ECO:0000313" key="16">
    <source>
        <dbReference type="EMBL" id="KAL2077228.1"/>
    </source>
</evidence>
<sequence>MWYEILPGFGIMTVCLMVPGIATTYIHRFTNGGKAKRTTRSPYYCYLLERDKRVSGTGAHYHSKGLENIP</sequence>
<protein>
    <recommendedName>
        <fullName evidence="4">NADH dehydrogenase [ubiquinone] 1 alpha subcomplex subunit 1</fullName>
    </recommendedName>
    <alternativeName>
        <fullName evidence="14">Complex I-MWFE</fullName>
    </alternativeName>
    <alternativeName>
        <fullName evidence="13">NADH-ubiquinone oxidoreductase MWFE subunit</fullName>
    </alternativeName>
</protein>
<evidence type="ECO:0000256" key="6">
    <source>
        <dbReference type="ARBA" id="ARBA00022660"/>
    </source>
</evidence>
<comment type="similarity">
    <text evidence="3">Belongs to the complex I NDUFA1 subunit family.</text>
</comment>
<dbReference type="GO" id="GO:0005743">
    <property type="term" value="C:mitochondrial inner membrane"/>
    <property type="evidence" value="ECO:0007669"/>
    <property type="project" value="UniProtKB-SubCell"/>
</dbReference>
<evidence type="ECO:0000256" key="1">
    <source>
        <dbReference type="ARBA" id="ARBA00003195"/>
    </source>
</evidence>
<name>A0ABD1IQD8_9TELE</name>
<evidence type="ECO:0000256" key="13">
    <source>
        <dbReference type="ARBA" id="ARBA00029847"/>
    </source>
</evidence>
<organism evidence="16 17">
    <name type="scientific">Coilia grayii</name>
    <name type="common">Gray's grenadier anchovy</name>
    <dbReference type="NCBI Taxonomy" id="363190"/>
    <lineage>
        <taxon>Eukaryota</taxon>
        <taxon>Metazoa</taxon>
        <taxon>Chordata</taxon>
        <taxon>Craniata</taxon>
        <taxon>Vertebrata</taxon>
        <taxon>Euteleostomi</taxon>
        <taxon>Actinopterygii</taxon>
        <taxon>Neopterygii</taxon>
        <taxon>Teleostei</taxon>
        <taxon>Clupei</taxon>
        <taxon>Clupeiformes</taxon>
        <taxon>Clupeoidei</taxon>
        <taxon>Engraulidae</taxon>
        <taxon>Coilinae</taxon>
        <taxon>Coilia</taxon>
    </lineage>
</organism>
<comment type="caution">
    <text evidence="16">The sequence shown here is derived from an EMBL/GenBank/DDBJ whole genome shotgun (WGS) entry which is preliminary data.</text>
</comment>
<evidence type="ECO:0000256" key="8">
    <source>
        <dbReference type="ARBA" id="ARBA00022792"/>
    </source>
</evidence>
<keyword evidence="11" id="KW-0496">Mitochondrion</keyword>
<keyword evidence="10 15" id="KW-1133">Transmembrane helix</keyword>
<keyword evidence="5" id="KW-0813">Transport</keyword>
<gene>
    <name evidence="16" type="ORF">ACEWY4_026732</name>
</gene>
<keyword evidence="6" id="KW-0679">Respiratory chain</keyword>
<keyword evidence="7 15" id="KW-0812">Transmembrane</keyword>
<feature type="transmembrane region" description="Helical" evidence="15">
    <location>
        <begin position="6"/>
        <end position="27"/>
    </location>
</feature>
<keyword evidence="12 15" id="KW-0472">Membrane</keyword>
<evidence type="ECO:0000256" key="3">
    <source>
        <dbReference type="ARBA" id="ARBA00009960"/>
    </source>
</evidence>
<proteinExistence type="inferred from homology"/>
<evidence type="ECO:0000256" key="11">
    <source>
        <dbReference type="ARBA" id="ARBA00023128"/>
    </source>
</evidence>
<evidence type="ECO:0000256" key="15">
    <source>
        <dbReference type="SAM" id="Phobius"/>
    </source>
</evidence>
<keyword evidence="9" id="KW-0249">Electron transport</keyword>
<evidence type="ECO:0000256" key="14">
    <source>
        <dbReference type="ARBA" id="ARBA00033255"/>
    </source>
</evidence>
<evidence type="ECO:0000256" key="7">
    <source>
        <dbReference type="ARBA" id="ARBA00022692"/>
    </source>
</evidence>
<accession>A0ABD1IQD8</accession>
<evidence type="ECO:0000256" key="5">
    <source>
        <dbReference type="ARBA" id="ARBA00022448"/>
    </source>
</evidence>
<evidence type="ECO:0000256" key="12">
    <source>
        <dbReference type="ARBA" id="ARBA00023136"/>
    </source>
</evidence>
<dbReference type="PANTHER" id="PTHR17098:SF2">
    <property type="entry name" value="NADH DEHYDROGENASE [UBIQUINONE] 1 ALPHA SUBCOMPLEX SUBUNIT 1"/>
    <property type="match status" value="1"/>
</dbReference>
<evidence type="ECO:0000256" key="9">
    <source>
        <dbReference type="ARBA" id="ARBA00022982"/>
    </source>
</evidence>
<evidence type="ECO:0000256" key="10">
    <source>
        <dbReference type="ARBA" id="ARBA00022989"/>
    </source>
</evidence>
<dbReference type="AlphaFoldDB" id="A0ABD1IQD8"/>
<keyword evidence="8" id="KW-0999">Mitochondrion inner membrane</keyword>
<dbReference type="PANTHER" id="PTHR17098">
    <property type="entry name" value="NADH-UBIQUINONE OXIDOREDUCTASE MWFE SUBUNIT"/>
    <property type="match status" value="1"/>
</dbReference>
<dbReference type="EMBL" id="JBHFQA010000024">
    <property type="protein sequence ID" value="KAL2077228.1"/>
    <property type="molecule type" value="Genomic_DNA"/>
</dbReference>
<keyword evidence="17" id="KW-1185">Reference proteome</keyword>
<evidence type="ECO:0000256" key="2">
    <source>
        <dbReference type="ARBA" id="ARBA00004298"/>
    </source>
</evidence>
<comment type="subcellular location">
    <subcellularLocation>
        <location evidence="2">Mitochondrion inner membrane</location>
        <topology evidence="2">Single-pass membrane protein</topology>
        <orientation evidence="2">Matrix side</orientation>
    </subcellularLocation>
</comment>
<dbReference type="Proteomes" id="UP001591681">
    <property type="component" value="Unassembled WGS sequence"/>
</dbReference>
<dbReference type="InterPro" id="IPR017384">
    <property type="entry name" value="NADH_Ub_cplx-1_asu_su-1"/>
</dbReference>
<evidence type="ECO:0000313" key="17">
    <source>
        <dbReference type="Proteomes" id="UP001591681"/>
    </source>
</evidence>
<evidence type="ECO:0000256" key="4">
    <source>
        <dbReference type="ARBA" id="ARBA00016392"/>
    </source>
</evidence>
<reference evidence="16 17" key="1">
    <citation type="submission" date="2024-09" db="EMBL/GenBank/DDBJ databases">
        <title>A chromosome-level genome assembly of Gray's grenadier anchovy, Coilia grayii.</title>
        <authorList>
            <person name="Fu Z."/>
        </authorList>
    </citation>
    <scope>NUCLEOTIDE SEQUENCE [LARGE SCALE GENOMIC DNA]</scope>
    <source>
        <strain evidence="16">G4</strain>
        <tissue evidence="16">Muscle</tissue>
    </source>
</reference>